<evidence type="ECO:0000256" key="5">
    <source>
        <dbReference type="ARBA" id="ARBA00051793"/>
    </source>
</evidence>
<dbReference type="PANTHER" id="PTHR11364:SF27">
    <property type="entry name" value="SULFURTRANSFERASE"/>
    <property type="match status" value="1"/>
</dbReference>
<evidence type="ECO:0000313" key="11">
    <source>
        <dbReference type="Proteomes" id="UP000257131"/>
    </source>
</evidence>
<dbReference type="OrthoDB" id="9781034at2"/>
<comment type="catalytic activity">
    <reaction evidence="5">
        <text>2-oxo-3-sulfanylpropanoate + [thioredoxin]-dithiol = [thioredoxin]-disulfide + hydrogen sulfide + pyruvate + H(+)</text>
        <dbReference type="Rhea" id="RHEA:21740"/>
        <dbReference type="Rhea" id="RHEA-COMP:10698"/>
        <dbReference type="Rhea" id="RHEA-COMP:10700"/>
        <dbReference type="ChEBI" id="CHEBI:15361"/>
        <dbReference type="ChEBI" id="CHEBI:15378"/>
        <dbReference type="ChEBI" id="CHEBI:29919"/>
        <dbReference type="ChEBI" id="CHEBI:29950"/>
        <dbReference type="ChEBI" id="CHEBI:50058"/>
        <dbReference type="ChEBI" id="CHEBI:57678"/>
        <dbReference type="EC" id="2.8.1.2"/>
    </reaction>
    <physiologicalReaction direction="left-to-right" evidence="5">
        <dbReference type="Rhea" id="RHEA:21741"/>
    </physiologicalReaction>
</comment>
<sequence>MAAPVRRPRAAALLPRAAPCRRQTRRPRRRRCRVTDDPKTLVSTDWLAAHLDDPDLRVLDGSWYMPDQSRDARAEYEAGHIPGARFFDIDEIADARSELPHMAPPVEKFMSRLRGMGVGDGHQVVVYDGAGLFSAARVWWTLKLMGQDDVAVLDGGLPKWQAEGRPLDDMPPVVRDRHMTARKQNHLVKDVTQVSAAVKLGDHEIVDARPADRFRGEAPEPREGLRAGHIPGSRNLPFTELLTEDGTMKDPAALRAAFEAAGVDLSKPVITSCGSGVTAAIVNLALARLGKADHALYDGSWAEWGRFPTLPVATGDA</sequence>
<comment type="caution">
    <text evidence="10">The sequence shown here is derived from an EMBL/GenBank/DDBJ whole genome shotgun (WGS) entry which is preliminary data.</text>
</comment>
<evidence type="ECO:0000256" key="8">
    <source>
        <dbReference type="ARBA" id="ARBA00078354"/>
    </source>
</evidence>
<dbReference type="Proteomes" id="UP000257131">
    <property type="component" value="Unassembled WGS sequence"/>
</dbReference>
<keyword evidence="4" id="KW-0677">Repeat</keyword>
<dbReference type="EMBL" id="QOHR01000021">
    <property type="protein sequence ID" value="REC55141.1"/>
    <property type="molecule type" value="Genomic_DNA"/>
</dbReference>
<dbReference type="Gene3D" id="3.40.250.10">
    <property type="entry name" value="Rhodanese-like domain"/>
    <property type="match status" value="2"/>
</dbReference>
<name>A0A3D9BP60_9RHOB</name>
<dbReference type="CDD" id="cd01448">
    <property type="entry name" value="TST_Repeat_1"/>
    <property type="match status" value="1"/>
</dbReference>
<dbReference type="FunFam" id="3.40.250.10:FF:000001">
    <property type="entry name" value="Sulfurtransferase"/>
    <property type="match status" value="1"/>
</dbReference>
<dbReference type="InterPro" id="IPR001763">
    <property type="entry name" value="Rhodanese-like_dom"/>
</dbReference>
<keyword evidence="2" id="KW-0963">Cytoplasm</keyword>
<evidence type="ECO:0000259" key="9">
    <source>
        <dbReference type="PROSITE" id="PS50206"/>
    </source>
</evidence>
<dbReference type="SMART" id="SM00450">
    <property type="entry name" value="RHOD"/>
    <property type="match status" value="2"/>
</dbReference>
<dbReference type="GO" id="GO:0016784">
    <property type="term" value="F:3-mercaptopyruvate sulfurtransferase activity"/>
    <property type="evidence" value="ECO:0007669"/>
    <property type="project" value="UniProtKB-EC"/>
</dbReference>
<dbReference type="NCBIfam" id="NF008557">
    <property type="entry name" value="PRK11493.1"/>
    <property type="match status" value="1"/>
</dbReference>
<dbReference type="GO" id="GO:0004792">
    <property type="term" value="F:thiosulfate-cyanide sulfurtransferase activity"/>
    <property type="evidence" value="ECO:0007669"/>
    <property type="project" value="InterPro"/>
</dbReference>
<evidence type="ECO:0000256" key="6">
    <source>
        <dbReference type="ARBA" id="ARBA00066832"/>
    </source>
</evidence>
<evidence type="ECO:0000256" key="2">
    <source>
        <dbReference type="ARBA" id="ARBA00022490"/>
    </source>
</evidence>
<dbReference type="EC" id="2.8.1.2" evidence="6"/>
<reference evidence="10 11" key="1">
    <citation type="journal article" date="2017" name="Int. J. Syst. Evol. Microbiol.">
        <title>Rhodosalinus sediminis gen. nov., sp. nov., isolated from marine saltern.</title>
        <authorList>
            <person name="Guo L.Y."/>
            <person name="Ling S.K."/>
            <person name="Li C.M."/>
            <person name="Chen G.J."/>
            <person name="Du Z.J."/>
        </authorList>
    </citation>
    <scope>NUCLEOTIDE SEQUENCE [LARGE SCALE GENOMIC DNA]</scope>
    <source>
        <strain evidence="10 11">WDN1C137</strain>
    </source>
</reference>
<dbReference type="FunFam" id="3.40.250.10:FF:000015">
    <property type="entry name" value="Sulfurtransferase"/>
    <property type="match status" value="1"/>
</dbReference>
<dbReference type="InterPro" id="IPR001307">
    <property type="entry name" value="Thiosulphate_STrfase_CS"/>
</dbReference>
<dbReference type="GO" id="GO:0005737">
    <property type="term" value="C:cytoplasm"/>
    <property type="evidence" value="ECO:0007669"/>
    <property type="project" value="UniProtKB-SubCell"/>
</dbReference>
<evidence type="ECO:0000256" key="3">
    <source>
        <dbReference type="ARBA" id="ARBA00022679"/>
    </source>
</evidence>
<gene>
    <name evidence="10" type="ORF">DRV84_12540</name>
</gene>
<dbReference type="SUPFAM" id="SSF52821">
    <property type="entry name" value="Rhodanese/Cell cycle control phosphatase"/>
    <property type="match status" value="2"/>
</dbReference>
<keyword evidence="11" id="KW-1185">Reference proteome</keyword>
<comment type="subcellular location">
    <subcellularLocation>
        <location evidence="1">Cytoplasm</location>
    </subcellularLocation>
</comment>
<evidence type="ECO:0000256" key="7">
    <source>
        <dbReference type="ARBA" id="ARBA00070833"/>
    </source>
</evidence>
<evidence type="ECO:0000313" key="10">
    <source>
        <dbReference type="EMBL" id="REC55141.1"/>
    </source>
</evidence>
<dbReference type="Pfam" id="PF00581">
    <property type="entry name" value="Rhodanese"/>
    <property type="match status" value="2"/>
</dbReference>
<dbReference type="PANTHER" id="PTHR11364">
    <property type="entry name" value="THIOSULFATE SULFERTANSFERASE"/>
    <property type="match status" value="1"/>
</dbReference>
<dbReference type="InterPro" id="IPR045078">
    <property type="entry name" value="TST/MPST-like"/>
</dbReference>
<dbReference type="InterPro" id="IPR036873">
    <property type="entry name" value="Rhodanese-like_dom_sf"/>
</dbReference>
<dbReference type="CDD" id="cd01449">
    <property type="entry name" value="TST_Repeat_2"/>
    <property type="match status" value="1"/>
</dbReference>
<protein>
    <recommendedName>
        <fullName evidence="7">3-mercaptopyruvate sulfurtransferase</fullName>
        <ecNumber evidence="6">2.8.1.2</ecNumber>
    </recommendedName>
    <alternativeName>
        <fullName evidence="8">Rhodanese-like protein</fullName>
    </alternativeName>
</protein>
<proteinExistence type="predicted"/>
<feature type="domain" description="Rhodanese" evidence="9">
    <location>
        <begin position="199"/>
        <end position="313"/>
    </location>
</feature>
<dbReference type="PROSITE" id="PS50206">
    <property type="entry name" value="RHODANESE_3"/>
    <property type="match status" value="2"/>
</dbReference>
<evidence type="ECO:0000256" key="1">
    <source>
        <dbReference type="ARBA" id="ARBA00004496"/>
    </source>
</evidence>
<keyword evidence="3 10" id="KW-0808">Transferase</keyword>
<evidence type="ECO:0000256" key="4">
    <source>
        <dbReference type="ARBA" id="ARBA00022737"/>
    </source>
</evidence>
<accession>A0A3D9BP60</accession>
<keyword evidence="10" id="KW-0670">Pyruvate</keyword>
<feature type="domain" description="Rhodanese" evidence="9">
    <location>
        <begin position="52"/>
        <end position="169"/>
    </location>
</feature>
<dbReference type="AlphaFoldDB" id="A0A3D9BP60"/>
<organism evidence="10 11">
    <name type="scientific">Rhodosalinus sediminis</name>
    <dbReference type="NCBI Taxonomy" id="1940533"/>
    <lineage>
        <taxon>Bacteria</taxon>
        <taxon>Pseudomonadati</taxon>
        <taxon>Pseudomonadota</taxon>
        <taxon>Alphaproteobacteria</taxon>
        <taxon>Rhodobacterales</taxon>
        <taxon>Paracoccaceae</taxon>
        <taxon>Rhodosalinus</taxon>
    </lineage>
</organism>
<dbReference type="PROSITE" id="PS00380">
    <property type="entry name" value="RHODANESE_1"/>
    <property type="match status" value="1"/>
</dbReference>